<sequence length="995" mass="114251">MAPFKSGRKAAGLSKKVNKGYGKSGMSVGVDMQHINIAKTQEQVEFDSEKFKAMCTSLDFDGRAHFSTDHNDIPLHDSDDDYEDYDYPMASAPPPGQEGIMHSNEGNQMYEDIVNRLLTHSHRRADDRTRRDRTEKQTESWARQHDRLVDAYLAWREYGPPLRERQLSELNHIDTYSIHGYIPSVFSHTRDSRSINESLVLCGYLGGAPEQPTVAFELLTLEIYRQLHRVCPSLSIDAFARALQHISGQPRQVHLEDQLRIAYDQFLAMQRDIDKRCNKALGRDTDEYLVQNICPPCTYELKNEISKLFPRILLSIDGGNSLKMVDSEHKRGEARIDTRNLSDPRWLEPEEVDIFKNEVQNAQRARRGQTTDIAYLNVNETEELKSCIDTCVERWKAAAPEGQKRMFSFFAITGIFIAVCRHGHLYVVCDMRKSGELMKYPLAIVNKLLERYGEDLGLGYDIMCAFYKTMQQSQKLGSMVAVLHLHGVVPAFHGHAHNRKCQLSWHPMYIPGVGMTDFEECERFFSLSNRLAITTRLATPFHRRQAILEHFNFHSEDKDAGFGHFVYNQYREALRRLAGLVPLFRKHCKELQITPEYCEQLLNEEREHFMQDVTEDPELTMRLDYAELLTKHWADLILSDDAAAKYNTMNRAGGIGYSRAEQNTIRARRTAAFARWKASGEQVSFFEIDNAIGTRWSQNGPEYRAALSAMTGRKYRRALEKLERLVVQRLLEITKLNMSGTGYKQRTKISQALTSRAEAIRKAITEYNNAADLLTPPREHIDWAQIIQMVSLADFDLLKLPDLNIGGLTWAQERYREVMHEHFQILRAREEIIRLNVEIKRKVTYMLDTHADYVWAERRAITNGDSSLAVELHRRREILSRINTDIATRLLETSQLQGFTGDLRPGERIGRDPGITDKVPLPMWATSILHLCRVSDGFENSPGDTTPHQNSSSDNETHSDSHSDLDSDSDIGENSDDRADRAERLISLFESWSVL</sequence>
<dbReference type="PANTHER" id="PTHR33096">
    <property type="entry name" value="CXC2 DOMAIN-CONTAINING PROTEIN"/>
    <property type="match status" value="1"/>
</dbReference>
<name>A0ABR3F9A9_9AGAR</name>
<evidence type="ECO:0008006" key="4">
    <source>
        <dbReference type="Google" id="ProtNLM"/>
    </source>
</evidence>
<feature type="compositionally biased region" description="Polar residues" evidence="1">
    <location>
        <begin position="942"/>
        <end position="954"/>
    </location>
</feature>
<comment type="caution">
    <text evidence="2">The sequence shown here is derived from an EMBL/GenBank/DDBJ whole genome shotgun (WGS) entry which is preliminary data.</text>
</comment>
<dbReference type="PANTHER" id="PTHR33096:SF1">
    <property type="entry name" value="CXC1-LIKE CYSTEINE CLUSTER ASSOCIATED WITH KDZ TRANSPOSASES DOMAIN-CONTAINING PROTEIN"/>
    <property type="match status" value="1"/>
</dbReference>
<dbReference type="InterPro" id="IPR040521">
    <property type="entry name" value="KDZ"/>
</dbReference>
<keyword evidence="3" id="KW-1185">Reference proteome</keyword>
<organism evidence="2 3">
    <name type="scientific">Marasmius crinis-equi</name>
    <dbReference type="NCBI Taxonomy" id="585013"/>
    <lineage>
        <taxon>Eukaryota</taxon>
        <taxon>Fungi</taxon>
        <taxon>Dikarya</taxon>
        <taxon>Basidiomycota</taxon>
        <taxon>Agaricomycotina</taxon>
        <taxon>Agaricomycetes</taxon>
        <taxon>Agaricomycetidae</taxon>
        <taxon>Agaricales</taxon>
        <taxon>Marasmiineae</taxon>
        <taxon>Marasmiaceae</taxon>
        <taxon>Marasmius</taxon>
    </lineage>
</organism>
<feature type="compositionally biased region" description="Basic and acidic residues" evidence="1">
    <location>
        <begin position="955"/>
        <end position="965"/>
    </location>
</feature>
<proteinExistence type="predicted"/>
<evidence type="ECO:0000313" key="3">
    <source>
        <dbReference type="Proteomes" id="UP001465976"/>
    </source>
</evidence>
<accession>A0ABR3F9A9</accession>
<dbReference type="Proteomes" id="UP001465976">
    <property type="component" value="Unassembled WGS sequence"/>
</dbReference>
<dbReference type="EMBL" id="JBAHYK010000704">
    <property type="protein sequence ID" value="KAL0571876.1"/>
    <property type="molecule type" value="Genomic_DNA"/>
</dbReference>
<dbReference type="Pfam" id="PF18758">
    <property type="entry name" value="KDZ"/>
    <property type="match status" value="1"/>
</dbReference>
<reference evidence="2 3" key="1">
    <citation type="submission" date="2024-02" db="EMBL/GenBank/DDBJ databases">
        <title>A draft genome for the cacao thread blight pathogen Marasmius crinis-equi.</title>
        <authorList>
            <person name="Cohen S.P."/>
            <person name="Baruah I.K."/>
            <person name="Amoako-Attah I."/>
            <person name="Bukari Y."/>
            <person name="Meinhardt L.W."/>
            <person name="Bailey B.A."/>
        </authorList>
    </citation>
    <scope>NUCLEOTIDE SEQUENCE [LARGE SCALE GENOMIC DNA]</scope>
    <source>
        <strain evidence="2 3">GH-76</strain>
    </source>
</reference>
<gene>
    <name evidence="2" type="ORF">V5O48_010096</name>
</gene>
<evidence type="ECO:0000313" key="2">
    <source>
        <dbReference type="EMBL" id="KAL0571876.1"/>
    </source>
</evidence>
<feature type="region of interest" description="Disordered" evidence="1">
    <location>
        <begin position="938"/>
        <end position="978"/>
    </location>
</feature>
<protein>
    <recommendedName>
        <fullName evidence="4">CxC1-like cysteine cluster associated with KDZ transposases domain-containing protein</fullName>
    </recommendedName>
</protein>
<evidence type="ECO:0000256" key="1">
    <source>
        <dbReference type="SAM" id="MobiDB-lite"/>
    </source>
</evidence>